<dbReference type="InterPro" id="IPR050559">
    <property type="entry name" value="P-Pant_transferase_sf"/>
</dbReference>
<dbReference type="STRING" id="1777140.AWB79_02494"/>
<gene>
    <name evidence="5" type="ORF">AWB79_02494</name>
</gene>
<evidence type="ECO:0000313" key="6">
    <source>
        <dbReference type="Proteomes" id="UP000054851"/>
    </source>
</evidence>
<dbReference type="InterPro" id="IPR008278">
    <property type="entry name" value="4-PPantetheinyl_Trfase_dom"/>
</dbReference>
<feature type="domain" description="4'-phosphopantetheinyl transferase" evidence="3">
    <location>
        <begin position="124"/>
        <end position="227"/>
    </location>
</feature>
<dbReference type="InterPro" id="IPR055066">
    <property type="entry name" value="AASDHPPT_N"/>
</dbReference>
<sequence>MTEATIPFDSKPIPLPADTPRDVRAWLVRIDLAAPLDGPAYTVLHASERARAARFLRHEDAARFVTMRCALRHVLAAETGRDAASLLLNADENGRPHLSQPDAPDFNLSHSGAYGLIAVSHARRVGVDIETARADFHWRELSPMVLAERDRREIEAMPEAARSGGFFDCWTAKEAVLKAHGAGIGGTAVPMHGFSVLPRNGAGFAITREAGAFDAVALAAPAGYAAALAWSE</sequence>
<reference evidence="5" key="1">
    <citation type="submission" date="2016-01" db="EMBL/GenBank/DDBJ databases">
        <authorList>
            <person name="Peeters C."/>
        </authorList>
    </citation>
    <scope>NUCLEOTIDE SEQUENCE</scope>
    <source>
        <strain evidence="5">LMG 29322</strain>
    </source>
</reference>
<dbReference type="GO" id="GO:0000287">
    <property type="term" value="F:magnesium ion binding"/>
    <property type="evidence" value="ECO:0007669"/>
    <property type="project" value="InterPro"/>
</dbReference>
<name>A0A158AK01_9BURK</name>
<dbReference type="AlphaFoldDB" id="A0A158AK01"/>
<dbReference type="InterPro" id="IPR037143">
    <property type="entry name" value="4-PPantetheinyl_Trfase_dom_sf"/>
</dbReference>
<proteinExistence type="inferred from homology"/>
<dbReference type="EMBL" id="FCOA02000006">
    <property type="protein sequence ID" value="SAK58122.1"/>
    <property type="molecule type" value="Genomic_DNA"/>
</dbReference>
<dbReference type="PANTHER" id="PTHR12215:SF10">
    <property type="entry name" value="L-AMINOADIPATE-SEMIALDEHYDE DEHYDROGENASE-PHOSPHOPANTETHEINYL TRANSFERASE"/>
    <property type="match status" value="1"/>
</dbReference>
<protein>
    <submittedName>
        <fullName evidence="5">4'-phosphopantetheinyl transferase</fullName>
    </submittedName>
</protein>
<accession>A0A158AK01</accession>
<dbReference type="Proteomes" id="UP000054851">
    <property type="component" value="Unassembled WGS sequence"/>
</dbReference>
<evidence type="ECO:0000259" key="3">
    <source>
        <dbReference type="Pfam" id="PF01648"/>
    </source>
</evidence>
<dbReference type="GO" id="GO:0005829">
    <property type="term" value="C:cytosol"/>
    <property type="evidence" value="ECO:0007669"/>
    <property type="project" value="TreeGrafter"/>
</dbReference>
<dbReference type="PANTHER" id="PTHR12215">
    <property type="entry name" value="PHOSPHOPANTETHEINE TRANSFERASE"/>
    <property type="match status" value="1"/>
</dbReference>
<keyword evidence="6" id="KW-1185">Reference proteome</keyword>
<dbReference type="Pfam" id="PF22624">
    <property type="entry name" value="AASDHPPT_N"/>
    <property type="match status" value="1"/>
</dbReference>
<dbReference type="GO" id="GO:0008897">
    <property type="term" value="F:holo-[acyl-carrier-protein] synthase activity"/>
    <property type="evidence" value="ECO:0007669"/>
    <property type="project" value="InterPro"/>
</dbReference>
<evidence type="ECO:0000259" key="4">
    <source>
        <dbReference type="Pfam" id="PF22624"/>
    </source>
</evidence>
<evidence type="ECO:0000313" key="5">
    <source>
        <dbReference type="EMBL" id="SAK58122.1"/>
    </source>
</evidence>
<comment type="similarity">
    <text evidence="1">Belongs to the P-Pant transferase superfamily. Gsp/Sfp/HetI/AcpT family.</text>
</comment>
<dbReference type="OrthoDB" id="9808281at2"/>
<keyword evidence="2 5" id="KW-0808">Transferase</keyword>
<comment type="caution">
    <text evidence="5">The sequence shown here is derived from an EMBL/GenBank/DDBJ whole genome shotgun (WGS) entry which is preliminary data.</text>
</comment>
<dbReference type="RefSeq" id="WP_061167724.1">
    <property type="nucleotide sequence ID" value="NZ_FCOA02000006.1"/>
</dbReference>
<dbReference type="Pfam" id="PF01648">
    <property type="entry name" value="ACPS"/>
    <property type="match status" value="1"/>
</dbReference>
<dbReference type="Gene3D" id="3.90.470.20">
    <property type="entry name" value="4'-phosphopantetheinyl transferase domain"/>
    <property type="match status" value="2"/>
</dbReference>
<organism evidence="5 6">
    <name type="scientific">Caballeronia hypogeia</name>
    <dbReference type="NCBI Taxonomy" id="1777140"/>
    <lineage>
        <taxon>Bacteria</taxon>
        <taxon>Pseudomonadati</taxon>
        <taxon>Pseudomonadota</taxon>
        <taxon>Betaproteobacteria</taxon>
        <taxon>Burkholderiales</taxon>
        <taxon>Burkholderiaceae</taxon>
        <taxon>Caballeronia</taxon>
    </lineage>
</organism>
<feature type="domain" description="4'-phosphopantetheinyl transferase N-terminal" evidence="4">
    <location>
        <begin position="41"/>
        <end position="119"/>
    </location>
</feature>
<dbReference type="SUPFAM" id="SSF56214">
    <property type="entry name" value="4'-phosphopantetheinyl transferase"/>
    <property type="match status" value="2"/>
</dbReference>
<evidence type="ECO:0000256" key="1">
    <source>
        <dbReference type="ARBA" id="ARBA00010990"/>
    </source>
</evidence>
<evidence type="ECO:0000256" key="2">
    <source>
        <dbReference type="ARBA" id="ARBA00022679"/>
    </source>
</evidence>
<dbReference type="GO" id="GO:0019878">
    <property type="term" value="P:lysine biosynthetic process via aminoadipic acid"/>
    <property type="evidence" value="ECO:0007669"/>
    <property type="project" value="TreeGrafter"/>
</dbReference>